<gene>
    <name evidence="1" type="ORF">DS079_06570</name>
</gene>
<dbReference type="Proteomes" id="UP000274327">
    <property type="component" value="Unassembled WGS sequence"/>
</dbReference>
<sequence>MAALPGPSRLVRISEGAFARVRELALGEEPSPELTEEQVVELELAGLLVDSPDDEDALVLDQHWEQLLRSGLRSPVGAELVCVDGDRGWTTTLRIAGRFVLVIDQEHEVSADETTMRLGRRSNAVLLGLATIEHLGALVRSLVPQRPAFTDAEPAPAPDHLADAPSIAQVQMVVVSSPTPEETTVGGGSWYALGQHGEQLAVLVPGEDGAEVREAAPGSLADALCAKVIGAIDHVTAHAAGRAA</sequence>
<evidence type="ECO:0008006" key="3">
    <source>
        <dbReference type="Google" id="ProtNLM"/>
    </source>
</evidence>
<dbReference type="AlphaFoldDB" id="A0A426SM74"/>
<name>A0A426SM74_9MICO</name>
<accession>A0A426SM74</accession>
<keyword evidence="2" id="KW-1185">Reference proteome</keyword>
<reference evidence="1 2" key="1">
    <citation type="submission" date="2018-07" db="EMBL/GenBank/DDBJ databases">
        <title>Brachybacteriurn paraconglorneratum KCTC 9916.</title>
        <authorList>
            <person name="Li Y."/>
        </authorList>
    </citation>
    <scope>NUCLEOTIDE SEQUENCE [LARGE SCALE GENOMIC DNA]</scope>
    <source>
        <strain evidence="1 2">KCTC 9916</strain>
    </source>
</reference>
<protein>
    <recommendedName>
        <fullName evidence="3">ESX secretion-associated protein EspG</fullName>
    </recommendedName>
</protein>
<evidence type="ECO:0000313" key="1">
    <source>
        <dbReference type="EMBL" id="RRR19287.1"/>
    </source>
</evidence>
<evidence type="ECO:0000313" key="2">
    <source>
        <dbReference type="Proteomes" id="UP000274327"/>
    </source>
</evidence>
<proteinExistence type="predicted"/>
<comment type="caution">
    <text evidence="1">The sequence shown here is derived from an EMBL/GenBank/DDBJ whole genome shotgun (WGS) entry which is preliminary data.</text>
</comment>
<dbReference type="EMBL" id="QOCI01000003">
    <property type="protein sequence ID" value="RRR19287.1"/>
    <property type="molecule type" value="Genomic_DNA"/>
</dbReference>
<organism evidence="1 2">
    <name type="scientific">Brachybacterium paraconglomeratum</name>
    <dbReference type="NCBI Taxonomy" id="173362"/>
    <lineage>
        <taxon>Bacteria</taxon>
        <taxon>Bacillati</taxon>
        <taxon>Actinomycetota</taxon>
        <taxon>Actinomycetes</taxon>
        <taxon>Micrococcales</taxon>
        <taxon>Dermabacteraceae</taxon>
        <taxon>Brachybacterium</taxon>
    </lineage>
</organism>